<reference evidence="2" key="1">
    <citation type="journal article" date="2014" name="Nat. Commun.">
        <title>Multiple recent horizontal transfers of a large genomic region in cheese making fungi.</title>
        <authorList>
            <person name="Cheeseman K."/>
            <person name="Ropars J."/>
            <person name="Renault P."/>
            <person name="Dupont J."/>
            <person name="Gouzy J."/>
            <person name="Branca A."/>
            <person name="Abraham A.L."/>
            <person name="Ceppi M."/>
            <person name="Conseiller E."/>
            <person name="Debuchy R."/>
            <person name="Malagnac F."/>
            <person name="Goarin A."/>
            <person name="Silar P."/>
            <person name="Lacoste S."/>
            <person name="Sallet E."/>
            <person name="Bensimon A."/>
            <person name="Giraud T."/>
            <person name="Brygoo Y."/>
        </authorList>
    </citation>
    <scope>NUCLEOTIDE SEQUENCE [LARGE SCALE GENOMIC DNA]</scope>
    <source>
        <strain evidence="2">FM164</strain>
    </source>
</reference>
<evidence type="ECO:0000256" key="1">
    <source>
        <dbReference type="SAM" id="MobiDB-lite"/>
    </source>
</evidence>
<proteinExistence type="predicted"/>
<evidence type="ECO:0000313" key="2">
    <source>
        <dbReference type="EMBL" id="CDM27242.1"/>
    </source>
</evidence>
<organism evidence="2 3">
    <name type="scientific">Penicillium roqueforti (strain FM164)</name>
    <dbReference type="NCBI Taxonomy" id="1365484"/>
    <lineage>
        <taxon>Eukaryota</taxon>
        <taxon>Fungi</taxon>
        <taxon>Dikarya</taxon>
        <taxon>Ascomycota</taxon>
        <taxon>Pezizomycotina</taxon>
        <taxon>Eurotiomycetes</taxon>
        <taxon>Eurotiomycetidae</taxon>
        <taxon>Eurotiales</taxon>
        <taxon>Aspergillaceae</taxon>
        <taxon>Penicillium</taxon>
    </lineage>
</organism>
<name>W6QCA2_PENRF</name>
<keyword evidence="3" id="KW-1185">Reference proteome</keyword>
<sequence>MSSTRYFHVQHRDRLISPSGNTPQPHPRFTAPHRSIDALMTHNKTMEFPEAVPRLHSQTVMCTSGQF</sequence>
<dbReference type="EMBL" id="HG792015">
    <property type="protein sequence ID" value="CDM27242.1"/>
    <property type="molecule type" value="Genomic_DNA"/>
</dbReference>
<protein>
    <submittedName>
        <fullName evidence="2">Genomic scaffold, ProqFM164S01</fullName>
    </submittedName>
</protein>
<evidence type="ECO:0000313" key="3">
    <source>
        <dbReference type="Proteomes" id="UP000030686"/>
    </source>
</evidence>
<gene>
    <name evidence="2" type="ORF">PROQFM164_S01g001051</name>
</gene>
<dbReference type="AlphaFoldDB" id="W6QCA2"/>
<feature type="region of interest" description="Disordered" evidence="1">
    <location>
        <begin position="1"/>
        <end position="30"/>
    </location>
</feature>
<accession>W6QCA2</accession>
<dbReference type="Proteomes" id="UP000030686">
    <property type="component" value="Unassembled WGS sequence"/>
</dbReference>